<evidence type="ECO:0000256" key="5">
    <source>
        <dbReference type="SAM" id="MobiDB-lite"/>
    </source>
</evidence>
<dbReference type="RefSeq" id="WP_219912169.1">
    <property type="nucleotide sequence ID" value="NZ_JBFAIB010000069.1"/>
</dbReference>
<feature type="DNA-binding region" description="H-T-H motif" evidence="4">
    <location>
        <begin position="48"/>
        <end position="67"/>
    </location>
</feature>
<dbReference type="PANTHER" id="PTHR30055">
    <property type="entry name" value="HTH-TYPE TRANSCRIPTIONAL REGULATOR RUTR"/>
    <property type="match status" value="1"/>
</dbReference>
<keyword evidence="2 4" id="KW-0238">DNA-binding</keyword>
<evidence type="ECO:0000259" key="6">
    <source>
        <dbReference type="PROSITE" id="PS50977"/>
    </source>
</evidence>
<dbReference type="InterPro" id="IPR009057">
    <property type="entry name" value="Homeodomain-like_sf"/>
</dbReference>
<proteinExistence type="predicted"/>
<comment type="caution">
    <text evidence="7">The sequence shown here is derived from an EMBL/GenBank/DDBJ whole genome shotgun (WGS) entry which is preliminary data.</text>
</comment>
<organism evidence="7 8">
    <name type="scientific">Nonomuraea fuscirosea</name>
    <dbReference type="NCBI Taxonomy" id="1291556"/>
    <lineage>
        <taxon>Bacteria</taxon>
        <taxon>Bacillati</taxon>
        <taxon>Actinomycetota</taxon>
        <taxon>Actinomycetes</taxon>
        <taxon>Streptosporangiales</taxon>
        <taxon>Streptosporangiaceae</taxon>
        <taxon>Nonomuraea</taxon>
    </lineage>
</organism>
<evidence type="ECO:0000256" key="3">
    <source>
        <dbReference type="ARBA" id="ARBA00023163"/>
    </source>
</evidence>
<keyword evidence="3" id="KW-0804">Transcription</keyword>
<dbReference type="InterPro" id="IPR050109">
    <property type="entry name" value="HTH-type_TetR-like_transc_reg"/>
</dbReference>
<name>A0A2T0MQN6_9ACTN</name>
<feature type="region of interest" description="Disordered" evidence="5">
    <location>
        <begin position="1"/>
        <end position="24"/>
    </location>
</feature>
<evidence type="ECO:0000313" key="7">
    <source>
        <dbReference type="EMBL" id="PRX60470.1"/>
    </source>
</evidence>
<gene>
    <name evidence="7" type="ORF">B0I32_117237</name>
</gene>
<dbReference type="SUPFAM" id="SSF48498">
    <property type="entry name" value="Tetracyclin repressor-like, C-terminal domain"/>
    <property type="match status" value="1"/>
</dbReference>
<dbReference type="SUPFAM" id="SSF46689">
    <property type="entry name" value="Homeodomain-like"/>
    <property type="match status" value="1"/>
</dbReference>
<protein>
    <submittedName>
        <fullName evidence="7">TetR family transcriptional regulator</fullName>
    </submittedName>
</protein>
<dbReference type="EMBL" id="PVNG01000017">
    <property type="protein sequence ID" value="PRX60470.1"/>
    <property type="molecule type" value="Genomic_DNA"/>
</dbReference>
<reference evidence="7 8" key="1">
    <citation type="submission" date="2018-03" db="EMBL/GenBank/DDBJ databases">
        <title>Genomic Encyclopedia of Type Strains, Phase III (KMG-III): the genomes of soil and plant-associated and newly described type strains.</title>
        <authorList>
            <person name="Whitman W."/>
        </authorList>
    </citation>
    <scope>NUCLEOTIDE SEQUENCE [LARGE SCALE GENOMIC DNA]</scope>
    <source>
        <strain evidence="7 8">CGMCC 4.7104</strain>
    </source>
</reference>
<dbReference type="PROSITE" id="PS50977">
    <property type="entry name" value="HTH_TETR_2"/>
    <property type="match status" value="1"/>
</dbReference>
<accession>A0A2T0MQN6</accession>
<sequence length="216" mass="23712">MGTTDTGHQPDGAGEKQSAPRRRADAERNITAILDAALVCFTEQPQASMTAIARTAGVGRVTLYAHFPSREVLLEAVLDHTITLASAVIDTAAPNEGPAVDALSRLLHISWHVLDRHRRLFEIAQRELDPAVLRQHHDQAMSRVEQLLIRGQQEGAFRTDLPLNWLVTTVYSLLHAAAADVNTGHLKQNTAADVLEATLLPALRPPQATVRRRRRG</sequence>
<dbReference type="Pfam" id="PF00440">
    <property type="entry name" value="TetR_N"/>
    <property type="match status" value="1"/>
</dbReference>
<dbReference type="InterPro" id="IPR036271">
    <property type="entry name" value="Tet_transcr_reg_TetR-rel_C_sf"/>
</dbReference>
<feature type="domain" description="HTH tetR-type" evidence="6">
    <location>
        <begin position="27"/>
        <end position="85"/>
    </location>
</feature>
<evidence type="ECO:0000256" key="2">
    <source>
        <dbReference type="ARBA" id="ARBA00023125"/>
    </source>
</evidence>
<dbReference type="GO" id="GO:0003700">
    <property type="term" value="F:DNA-binding transcription factor activity"/>
    <property type="evidence" value="ECO:0007669"/>
    <property type="project" value="TreeGrafter"/>
</dbReference>
<dbReference type="PANTHER" id="PTHR30055:SF234">
    <property type="entry name" value="HTH-TYPE TRANSCRIPTIONAL REGULATOR BETI"/>
    <property type="match status" value="1"/>
</dbReference>
<dbReference type="Proteomes" id="UP000238312">
    <property type="component" value="Unassembled WGS sequence"/>
</dbReference>
<evidence type="ECO:0000256" key="4">
    <source>
        <dbReference type="PROSITE-ProRule" id="PRU00335"/>
    </source>
</evidence>
<keyword evidence="1" id="KW-0805">Transcription regulation</keyword>
<dbReference type="AlphaFoldDB" id="A0A2T0MQN6"/>
<dbReference type="Gene3D" id="1.10.357.10">
    <property type="entry name" value="Tetracycline Repressor, domain 2"/>
    <property type="match status" value="1"/>
</dbReference>
<evidence type="ECO:0000313" key="8">
    <source>
        <dbReference type="Proteomes" id="UP000238312"/>
    </source>
</evidence>
<dbReference type="InterPro" id="IPR001647">
    <property type="entry name" value="HTH_TetR"/>
</dbReference>
<dbReference type="GO" id="GO:0000976">
    <property type="term" value="F:transcription cis-regulatory region binding"/>
    <property type="evidence" value="ECO:0007669"/>
    <property type="project" value="TreeGrafter"/>
</dbReference>
<evidence type="ECO:0000256" key="1">
    <source>
        <dbReference type="ARBA" id="ARBA00023015"/>
    </source>
</evidence>
<keyword evidence="8" id="KW-1185">Reference proteome</keyword>